<dbReference type="Pfam" id="PF14358">
    <property type="entry name" value="DUF4405"/>
    <property type="match status" value="1"/>
</dbReference>
<sequence length="167" mass="17574">MPLVRKFATPLTIGAFLLMSVTGLLMFFHASTMTNKVVHEWVGLIFVAAALLHVFVNLRPFTAHMKRARGQAAVAVFALALGLSFLPLAGGTGGGRPDFALLHAIEEAPLGAVAAVLDESPETLTARLRQAGYDGATADSTISDLAHGERGAQMRLIAVLIGRQAEG</sequence>
<feature type="transmembrane region" description="Helical" evidence="1">
    <location>
        <begin position="7"/>
        <end position="29"/>
    </location>
</feature>
<name>A0ABV3XRW9_9RHOB</name>
<keyword evidence="4" id="KW-1185">Reference proteome</keyword>
<dbReference type="RefSeq" id="WP_125406301.1">
    <property type="nucleotide sequence ID" value="NZ_JBEHHI010000001.1"/>
</dbReference>
<reference evidence="3 4" key="1">
    <citation type="submission" date="2024-06" db="EMBL/GenBank/DDBJ databases">
        <title>Genome of Rhodovulum iodosum, a marine photoferrotroph.</title>
        <authorList>
            <person name="Bianchini G."/>
            <person name="Nikeleit V."/>
            <person name="Kappler A."/>
            <person name="Bryce C."/>
            <person name="Sanchez-Baracaldo P."/>
        </authorList>
    </citation>
    <scope>NUCLEOTIDE SEQUENCE [LARGE SCALE GENOMIC DNA]</scope>
    <source>
        <strain evidence="3 4">UT/N1</strain>
    </source>
</reference>
<keyword evidence="1" id="KW-1133">Transmembrane helix</keyword>
<proteinExistence type="predicted"/>
<evidence type="ECO:0000313" key="3">
    <source>
        <dbReference type="EMBL" id="MEX5727540.1"/>
    </source>
</evidence>
<dbReference type="EMBL" id="JBEHHI010000001">
    <property type="protein sequence ID" value="MEX5727540.1"/>
    <property type="molecule type" value="Genomic_DNA"/>
</dbReference>
<evidence type="ECO:0000256" key="1">
    <source>
        <dbReference type="SAM" id="Phobius"/>
    </source>
</evidence>
<comment type="caution">
    <text evidence="3">The sequence shown here is derived from an EMBL/GenBank/DDBJ whole genome shotgun (WGS) entry which is preliminary data.</text>
</comment>
<organism evidence="3 4">
    <name type="scientific">Rhodovulum iodosum</name>
    <dbReference type="NCBI Taxonomy" id="68291"/>
    <lineage>
        <taxon>Bacteria</taxon>
        <taxon>Pseudomonadati</taxon>
        <taxon>Pseudomonadota</taxon>
        <taxon>Alphaproteobacteria</taxon>
        <taxon>Rhodobacterales</taxon>
        <taxon>Paracoccaceae</taxon>
        <taxon>Rhodovulum</taxon>
    </lineage>
</organism>
<keyword evidence="1" id="KW-0812">Transmembrane</keyword>
<accession>A0ABV3XRW9</accession>
<protein>
    <recommendedName>
        <fullName evidence="2">Flavinylation-associated cytochrome domain-containing protein</fullName>
    </recommendedName>
</protein>
<dbReference type="InterPro" id="IPR025517">
    <property type="entry name" value="DUF4405"/>
</dbReference>
<feature type="transmembrane region" description="Helical" evidence="1">
    <location>
        <begin position="70"/>
        <end position="89"/>
    </location>
</feature>
<evidence type="ECO:0000259" key="2">
    <source>
        <dbReference type="Pfam" id="PF14358"/>
    </source>
</evidence>
<gene>
    <name evidence="3" type="ORF">Ga0609869_000893</name>
</gene>
<keyword evidence="1" id="KW-0472">Membrane</keyword>
<feature type="domain" description="Flavinylation-associated cytochrome" evidence="2">
    <location>
        <begin position="8"/>
        <end position="57"/>
    </location>
</feature>
<evidence type="ECO:0000313" key="4">
    <source>
        <dbReference type="Proteomes" id="UP001560019"/>
    </source>
</evidence>
<dbReference type="Proteomes" id="UP001560019">
    <property type="component" value="Unassembled WGS sequence"/>
</dbReference>
<feature type="transmembrane region" description="Helical" evidence="1">
    <location>
        <begin position="41"/>
        <end position="58"/>
    </location>
</feature>